<evidence type="ECO:0000313" key="2">
    <source>
        <dbReference type="Proteomes" id="UP000244867"/>
    </source>
</evidence>
<gene>
    <name evidence="1" type="ORF">C7S10_21515</name>
</gene>
<keyword evidence="2" id="KW-1185">Reference proteome</keyword>
<evidence type="ECO:0008006" key="3">
    <source>
        <dbReference type="Google" id="ProtNLM"/>
    </source>
</evidence>
<dbReference type="RefSeq" id="WP_108346902.1">
    <property type="nucleotide sequence ID" value="NZ_PYXZ01000013.1"/>
</dbReference>
<comment type="caution">
    <text evidence="1">The sequence shown here is derived from an EMBL/GenBank/DDBJ whole genome shotgun (WGS) entry which is preliminary data.</text>
</comment>
<protein>
    <recommendedName>
        <fullName evidence="3">DUF721 domain-containing protein</fullName>
    </recommendedName>
</protein>
<evidence type="ECO:0000313" key="1">
    <source>
        <dbReference type="EMBL" id="PUA79051.1"/>
    </source>
</evidence>
<sequence>MTDEQVRRAADAAMLPLVASLAPAGVLEAHWLPDRGGDPVVWLLVGTEIARVQLQSTSWVLPQVQAILTRVNLPPDKVLAVRLEVTSVEAQDRLFDP</sequence>
<dbReference type="OrthoDB" id="3785874at2"/>
<dbReference type="AlphaFoldDB" id="A0A2R7YRR9"/>
<accession>A0A2R7YRR9</accession>
<reference evidence="1 2" key="1">
    <citation type="submission" date="2018-03" db="EMBL/GenBank/DDBJ databases">
        <authorList>
            <person name="Keele B.F."/>
        </authorList>
    </citation>
    <scope>NUCLEOTIDE SEQUENCE [LARGE SCALE GENOMIC DNA]</scope>
    <source>
        <strain evidence="1 2">IB-3</strain>
    </source>
</reference>
<organism evidence="1 2">
    <name type="scientific">Nocardioides currus</name>
    <dbReference type="NCBI Taxonomy" id="2133958"/>
    <lineage>
        <taxon>Bacteria</taxon>
        <taxon>Bacillati</taxon>
        <taxon>Actinomycetota</taxon>
        <taxon>Actinomycetes</taxon>
        <taxon>Propionibacteriales</taxon>
        <taxon>Nocardioidaceae</taxon>
        <taxon>Nocardioides</taxon>
    </lineage>
</organism>
<proteinExistence type="predicted"/>
<name>A0A2R7YRR9_9ACTN</name>
<dbReference type="Proteomes" id="UP000244867">
    <property type="component" value="Unassembled WGS sequence"/>
</dbReference>
<dbReference type="EMBL" id="PYXZ01000013">
    <property type="protein sequence ID" value="PUA79051.1"/>
    <property type="molecule type" value="Genomic_DNA"/>
</dbReference>